<sequence length="155" mass="17486">MIDIAGNRYGMLTVIARAGRTDKDNATWLCRCDCGKEIPVNGTTLRRGEAVSCGCQRPEQARKAREILQTEMSVDGVPLPLLTKKVRSDSKTGHKGVHKRVKKGREYYEVNITVKGKRRYATATTLEGAIEKRRTLEEKYHKPLIDKFKQAPLTN</sequence>
<proteinExistence type="predicted"/>
<accession>A0ABU0L4Z1</accession>
<keyword evidence="2" id="KW-1185">Reference proteome</keyword>
<comment type="caution">
    <text evidence="1">The sequence shown here is derived from an EMBL/GenBank/DDBJ whole genome shotgun (WGS) entry which is preliminary data.</text>
</comment>
<reference evidence="1 2" key="1">
    <citation type="submission" date="2023-07" db="EMBL/GenBank/DDBJ databases">
        <title>Genomic Encyclopedia of Type Strains, Phase IV (KMG-IV): sequencing the most valuable type-strain genomes for metagenomic binning, comparative biology and taxonomic classification.</title>
        <authorList>
            <person name="Goeker M."/>
        </authorList>
    </citation>
    <scope>NUCLEOTIDE SEQUENCE [LARGE SCALE GENOMIC DNA]</scope>
    <source>
        <strain evidence="1 2">DSM 14914</strain>
    </source>
</reference>
<gene>
    <name evidence="1" type="ORF">QOZ95_004561</name>
</gene>
<organism evidence="1 2">
    <name type="scientific">Paenibacillus brasilensis</name>
    <dbReference type="NCBI Taxonomy" id="128574"/>
    <lineage>
        <taxon>Bacteria</taxon>
        <taxon>Bacillati</taxon>
        <taxon>Bacillota</taxon>
        <taxon>Bacilli</taxon>
        <taxon>Bacillales</taxon>
        <taxon>Paenibacillaceae</taxon>
        <taxon>Paenibacillus</taxon>
    </lineage>
</organism>
<name>A0ABU0L4Z1_9BACL</name>
<evidence type="ECO:0000313" key="2">
    <source>
        <dbReference type="Proteomes" id="UP001242811"/>
    </source>
</evidence>
<dbReference type="EMBL" id="JAUSWA010000035">
    <property type="protein sequence ID" value="MDQ0496371.1"/>
    <property type="molecule type" value="Genomic_DNA"/>
</dbReference>
<evidence type="ECO:0000313" key="1">
    <source>
        <dbReference type="EMBL" id="MDQ0496371.1"/>
    </source>
</evidence>
<protein>
    <recommendedName>
        <fullName evidence="3">AP2/ERF domain-containing protein</fullName>
    </recommendedName>
</protein>
<evidence type="ECO:0008006" key="3">
    <source>
        <dbReference type="Google" id="ProtNLM"/>
    </source>
</evidence>
<dbReference type="Proteomes" id="UP001242811">
    <property type="component" value="Unassembled WGS sequence"/>
</dbReference>